<evidence type="ECO:0000256" key="1">
    <source>
        <dbReference type="SAM" id="MobiDB-lite"/>
    </source>
</evidence>
<organism evidence="2">
    <name type="scientific">Streptomyces sp. SID14436</name>
    <dbReference type="NCBI Taxonomy" id="2706070"/>
    <lineage>
        <taxon>Bacteria</taxon>
        <taxon>Bacillati</taxon>
        <taxon>Actinomycetota</taxon>
        <taxon>Actinomycetes</taxon>
        <taxon>Kitasatosporales</taxon>
        <taxon>Streptomycetaceae</taxon>
        <taxon>Streptomyces</taxon>
    </lineage>
</organism>
<proteinExistence type="predicted"/>
<dbReference type="SUPFAM" id="SSF52777">
    <property type="entry name" value="CoA-dependent acyltransferases"/>
    <property type="match status" value="1"/>
</dbReference>
<dbReference type="AlphaFoldDB" id="A0A6G3QRB4"/>
<dbReference type="Gene3D" id="3.30.559.10">
    <property type="entry name" value="Chloramphenicol acetyltransferase-like domain"/>
    <property type="match status" value="1"/>
</dbReference>
<evidence type="ECO:0000313" key="2">
    <source>
        <dbReference type="EMBL" id="NEA85737.1"/>
    </source>
</evidence>
<accession>A0A6G3QRB4</accession>
<dbReference type="InterPro" id="IPR023213">
    <property type="entry name" value="CAT-like_dom_sf"/>
</dbReference>
<dbReference type="EMBL" id="JAAGMD010000182">
    <property type="protein sequence ID" value="NEA85737.1"/>
    <property type="molecule type" value="Genomic_DNA"/>
</dbReference>
<gene>
    <name evidence="2" type="ORF">G3I53_06655</name>
</gene>
<sequence length="134" mass="14842">MSAPPRIPFPVVDEVSRHCAQEAEPETVHIEVHLPGRLDPDRLRKSFTEALLRHPRILMREARGPWYRRRYEWELTEGPDVEVVTFAPPGAASLRDARTRALTEAPPLTASPPVRLEVVPGAARSGDPATTGPA</sequence>
<reference evidence="2" key="1">
    <citation type="submission" date="2020-01" db="EMBL/GenBank/DDBJ databases">
        <title>Insect and environment-associated Actinomycetes.</title>
        <authorList>
            <person name="Currrie C."/>
            <person name="Chevrette M."/>
            <person name="Carlson C."/>
            <person name="Stubbendieck R."/>
            <person name="Wendt-Pienkowski E."/>
        </authorList>
    </citation>
    <scope>NUCLEOTIDE SEQUENCE</scope>
    <source>
        <strain evidence="2">SID14436</strain>
    </source>
</reference>
<feature type="non-terminal residue" evidence="2">
    <location>
        <position position="134"/>
    </location>
</feature>
<feature type="region of interest" description="Disordered" evidence="1">
    <location>
        <begin position="102"/>
        <end position="134"/>
    </location>
</feature>
<protein>
    <submittedName>
        <fullName evidence="2">Condensation protein</fullName>
    </submittedName>
</protein>
<comment type="caution">
    <text evidence="2">The sequence shown here is derived from an EMBL/GenBank/DDBJ whole genome shotgun (WGS) entry which is preliminary data.</text>
</comment>
<name>A0A6G3QRB4_9ACTN</name>